<sequence length="413" mass="42846">MLSVAVLSALLPAVPSAALAQASTTYYVDSRAGDDAAAGTSATTPWKSLDKVNAAELKPGDSVSFKRGSAFTGGLTLTASGTAARPIVIKAYGSGALPKISGTEADCVVVKGNHWRISGLRASGCRWSGFELDGDSNELSGVQADRNIAGVFVTPSGSRNTIRDSVLTDNNRMSVNDSGGDNDSGAFGVLLNGDDNVVTGNTITGSYAKSEDYGTDGAAVEIFNGDRNRVTHNISRNNETFTELGAQKGKTATGNIFAFNVVTSSRSRGSFLITRGPRHVVGPVKGTVAVHNSVNLPARDTIGWSCHDGCAPSILRLRNNVIVVGGESGWEDGAGADEAGSVYKGRTARFKLGPKSVMADPKFVSRTDLRLRPGSPALGRGVTLTPAWYGGKAFAKDVNGKPLSKPDAGAYQS</sequence>
<dbReference type="EMBL" id="VCKX01000039">
    <property type="protein sequence ID" value="TMR34940.1"/>
    <property type="molecule type" value="Genomic_DNA"/>
</dbReference>
<dbReference type="Gene3D" id="2.160.20.10">
    <property type="entry name" value="Single-stranded right-handed beta-helix, Pectin lyase-like"/>
    <property type="match status" value="1"/>
</dbReference>
<dbReference type="Proteomes" id="UP000306628">
    <property type="component" value="Unassembled WGS sequence"/>
</dbReference>
<evidence type="ECO:0000256" key="1">
    <source>
        <dbReference type="SAM" id="SignalP"/>
    </source>
</evidence>
<proteinExistence type="predicted"/>
<name>A0A5S4H7X7_9ACTN</name>
<dbReference type="SUPFAM" id="SSF51126">
    <property type="entry name" value="Pectin lyase-like"/>
    <property type="match status" value="1"/>
</dbReference>
<feature type="signal peptide" evidence="1">
    <location>
        <begin position="1"/>
        <end position="20"/>
    </location>
</feature>
<keyword evidence="1" id="KW-0732">Signal</keyword>
<dbReference type="Pfam" id="PF13229">
    <property type="entry name" value="Beta_helix"/>
    <property type="match status" value="1"/>
</dbReference>
<keyword evidence="4" id="KW-1185">Reference proteome</keyword>
<evidence type="ECO:0000259" key="2">
    <source>
        <dbReference type="Pfam" id="PF13229"/>
    </source>
</evidence>
<dbReference type="AlphaFoldDB" id="A0A5S4H7X7"/>
<gene>
    <name evidence="3" type="ORF">ETD85_15420</name>
</gene>
<organism evidence="3 4">
    <name type="scientific">Nonomuraea zeae</name>
    <dbReference type="NCBI Taxonomy" id="1642303"/>
    <lineage>
        <taxon>Bacteria</taxon>
        <taxon>Bacillati</taxon>
        <taxon>Actinomycetota</taxon>
        <taxon>Actinomycetes</taxon>
        <taxon>Streptosporangiales</taxon>
        <taxon>Streptosporangiaceae</taxon>
        <taxon>Nonomuraea</taxon>
    </lineage>
</organism>
<feature type="chain" id="PRO_5024357382" description="Right handed beta helix domain-containing protein" evidence="1">
    <location>
        <begin position="21"/>
        <end position="413"/>
    </location>
</feature>
<accession>A0A5S4H7X7</accession>
<protein>
    <recommendedName>
        <fullName evidence="2">Right handed beta helix domain-containing protein</fullName>
    </recommendedName>
</protein>
<reference evidence="3 4" key="1">
    <citation type="submission" date="2019-05" db="EMBL/GenBank/DDBJ databases">
        <title>Draft genome sequence of Nonomuraea zeae DSM 100528.</title>
        <authorList>
            <person name="Saricaoglu S."/>
            <person name="Isik K."/>
        </authorList>
    </citation>
    <scope>NUCLEOTIDE SEQUENCE [LARGE SCALE GENOMIC DNA]</scope>
    <source>
        <strain evidence="3 4">DSM 100528</strain>
    </source>
</reference>
<evidence type="ECO:0000313" key="3">
    <source>
        <dbReference type="EMBL" id="TMR34940.1"/>
    </source>
</evidence>
<feature type="domain" description="Right handed beta helix" evidence="2">
    <location>
        <begin position="107"/>
        <end position="274"/>
    </location>
</feature>
<dbReference type="InterPro" id="IPR012334">
    <property type="entry name" value="Pectin_lyas_fold"/>
</dbReference>
<dbReference type="InterPro" id="IPR011050">
    <property type="entry name" value="Pectin_lyase_fold/virulence"/>
</dbReference>
<evidence type="ECO:0000313" key="4">
    <source>
        <dbReference type="Proteomes" id="UP000306628"/>
    </source>
</evidence>
<dbReference type="InterPro" id="IPR039448">
    <property type="entry name" value="Beta_helix"/>
</dbReference>
<comment type="caution">
    <text evidence="3">The sequence shown here is derived from an EMBL/GenBank/DDBJ whole genome shotgun (WGS) entry which is preliminary data.</text>
</comment>
<dbReference type="OrthoDB" id="3333873at2"/>